<protein>
    <submittedName>
        <fullName evidence="1">Uncharacterized protein</fullName>
    </submittedName>
</protein>
<dbReference type="EMBL" id="REGN01002810">
    <property type="protein sequence ID" value="RNA26023.1"/>
    <property type="molecule type" value="Genomic_DNA"/>
</dbReference>
<proteinExistence type="predicted"/>
<feature type="non-terminal residue" evidence="1">
    <location>
        <position position="1"/>
    </location>
</feature>
<gene>
    <name evidence="1" type="ORF">BpHYR1_006706</name>
</gene>
<evidence type="ECO:0000313" key="1">
    <source>
        <dbReference type="EMBL" id="RNA26023.1"/>
    </source>
</evidence>
<dbReference type="Proteomes" id="UP000276133">
    <property type="component" value="Unassembled WGS sequence"/>
</dbReference>
<accession>A0A3M7RR26</accession>
<organism evidence="1 2">
    <name type="scientific">Brachionus plicatilis</name>
    <name type="common">Marine rotifer</name>
    <name type="synonym">Brachionus muelleri</name>
    <dbReference type="NCBI Taxonomy" id="10195"/>
    <lineage>
        <taxon>Eukaryota</taxon>
        <taxon>Metazoa</taxon>
        <taxon>Spiralia</taxon>
        <taxon>Gnathifera</taxon>
        <taxon>Rotifera</taxon>
        <taxon>Eurotatoria</taxon>
        <taxon>Monogononta</taxon>
        <taxon>Pseudotrocha</taxon>
        <taxon>Ploima</taxon>
        <taxon>Brachionidae</taxon>
        <taxon>Brachionus</taxon>
    </lineage>
</organism>
<reference evidence="1 2" key="1">
    <citation type="journal article" date="2018" name="Sci. Rep.">
        <title>Genomic signatures of local adaptation to the degree of environmental predictability in rotifers.</title>
        <authorList>
            <person name="Franch-Gras L."/>
            <person name="Hahn C."/>
            <person name="Garcia-Roger E.M."/>
            <person name="Carmona M.J."/>
            <person name="Serra M."/>
            <person name="Gomez A."/>
        </authorList>
    </citation>
    <scope>NUCLEOTIDE SEQUENCE [LARGE SCALE GENOMIC DNA]</scope>
    <source>
        <strain evidence="1">HYR1</strain>
    </source>
</reference>
<sequence length="185" mass="19866">RRARHTLGFLFVHQVPGQVDDHTSDPGHASGQLTGRVPLTTLQLLAGLGRNVVPAEYIHAAIDVHSAGLFVQVDHRLEYAPLVRLHRIALGHVSGLGQLQALGLGVQETAAEDKERVGDGAHRVPAARHIHARQLLQLIAQRTERVQAGRKLAVGVAAAYVGRVVEDSAGVCVASGRQRFAQRPL</sequence>
<dbReference type="AlphaFoldDB" id="A0A3M7RR26"/>
<comment type="caution">
    <text evidence="1">The sequence shown here is derived from an EMBL/GenBank/DDBJ whole genome shotgun (WGS) entry which is preliminary data.</text>
</comment>
<name>A0A3M7RR26_BRAPC</name>
<keyword evidence="2" id="KW-1185">Reference proteome</keyword>
<evidence type="ECO:0000313" key="2">
    <source>
        <dbReference type="Proteomes" id="UP000276133"/>
    </source>
</evidence>